<dbReference type="PANTHER" id="PTHR13944">
    <property type="entry name" value="AGAP007712-PA"/>
    <property type="match status" value="1"/>
</dbReference>
<evidence type="ECO:0000313" key="4">
    <source>
        <dbReference type="Proteomes" id="UP000801492"/>
    </source>
</evidence>
<evidence type="ECO:0000313" key="3">
    <source>
        <dbReference type="EMBL" id="KAF2896435.1"/>
    </source>
</evidence>
<feature type="non-terminal residue" evidence="3">
    <location>
        <position position="1"/>
    </location>
</feature>
<dbReference type="PANTHER" id="PTHR13944:SF21">
    <property type="entry name" value="CYSTS, ISOFORM C"/>
    <property type="match status" value="1"/>
</dbReference>
<dbReference type="OrthoDB" id="28045at2759"/>
<feature type="compositionally biased region" description="Low complexity" evidence="2">
    <location>
        <begin position="341"/>
        <end position="362"/>
    </location>
</feature>
<name>A0A8K0CZ67_IGNLU</name>
<keyword evidence="1" id="KW-0175">Coiled coil</keyword>
<accession>A0A8K0CZ67</accession>
<feature type="coiled-coil region" evidence="1">
    <location>
        <begin position="173"/>
        <end position="235"/>
    </location>
</feature>
<keyword evidence="4" id="KW-1185">Reference proteome</keyword>
<proteinExistence type="predicted"/>
<feature type="compositionally biased region" description="Polar residues" evidence="2">
    <location>
        <begin position="304"/>
        <end position="314"/>
    </location>
</feature>
<feature type="region of interest" description="Disordered" evidence="2">
    <location>
        <begin position="260"/>
        <end position="314"/>
    </location>
</feature>
<comment type="caution">
    <text evidence="3">The sequence shown here is derived from an EMBL/GenBank/DDBJ whole genome shotgun (WGS) entry which is preliminary data.</text>
</comment>
<feature type="compositionally biased region" description="Low complexity" evidence="2">
    <location>
        <begin position="390"/>
        <end position="425"/>
    </location>
</feature>
<dbReference type="AlphaFoldDB" id="A0A8K0CZ67"/>
<dbReference type="EMBL" id="VTPC01005120">
    <property type="protein sequence ID" value="KAF2896435.1"/>
    <property type="molecule type" value="Genomic_DNA"/>
</dbReference>
<feature type="compositionally biased region" description="Polar residues" evidence="2">
    <location>
        <begin position="428"/>
        <end position="447"/>
    </location>
</feature>
<evidence type="ECO:0000256" key="2">
    <source>
        <dbReference type="SAM" id="MobiDB-lite"/>
    </source>
</evidence>
<protein>
    <submittedName>
        <fullName evidence="3">Uncharacterized protein</fullName>
    </submittedName>
</protein>
<feature type="compositionally biased region" description="Low complexity" evidence="2">
    <location>
        <begin position="261"/>
        <end position="281"/>
    </location>
</feature>
<dbReference type="GO" id="GO:0035023">
    <property type="term" value="P:regulation of Rho protein signal transduction"/>
    <property type="evidence" value="ECO:0007669"/>
    <property type="project" value="TreeGrafter"/>
</dbReference>
<evidence type="ECO:0000256" key="1">
    <source>
        <dbReference type="SAM" id="Coils"/>
    </source>
</evidence>
<sequence>EVSHLASSLYTTGTNLSRSVSSAGEHQSEAYISPILPKRAETFGGFDNPVQSGIKLLGKKLQSSGGTPTLSPDMENLKPGDSKLFEKLPWRNCQITIGPTLTNGNTPMTDLQQSCAPPDIPALLSLGKEQQYAAVQLSHYVYTLLCIISQLMTSNESLQAHLITIKGGADSGKYRHNQQLEELRNLQDKLSAEKTAWAMVREQEGKELEDKRAELLKLQEQIRAEQIDITQQREQLYRKMEILTNQGLLISPNVALPVTGQLEDSSNQSSEESSPSQSEGSLGACSGSNPHLTGTERRKDSKWTKGTSKSQLPQHLISATNQQKVSQNVQVKQQLPLKLASRLSSGSSSSNTSTTTVPSSASGPQQMLPLKLSQDEKVRRTSTTGYQRLGSGSRSPTSGESTPTTPHSHSRTGSSPAMMQASSPAGGTPTSGQPPSNIPNSKASRTHTYPKLPDKFKVRNEQQSPADEEVIYF</sequence>
<feature type="compositionally biased region" description="Basic and acidic residues" evidence="2">
    <location>
        <begin position="294"/>
        <end position="303"/>
    </location>
</feature>
<organism evidence="3 4">
    <name type="scientific">Ignelater luminosus</name>
    <name type="common">Cucubano</name>
    <name type="synonym">Pyrophorus luminosus</name>
    <dbReference type="NCBI Taxonomy" id="2038154"/>
    <lineage>
        <taxon>Eukaryota</taxon>
        <taxon>Metazoa</taxon>
        <taxon>Ecdysozoa</taxon>
        <taxon>Arthropoda</taxon>
        <taxon>Hexapoda</taxon>
        <taxon>Insecta</taxon>
        <taxon>Pterygota</taxon>
        <taxon>Neoptera</taxon>
        <taxon>Endopterygota</taxon>
        <taxon>Coleoptera</taxon>
        <taxon>Polyphaga</taxon>
        <taxon>Elateriformia</taxon>
        <taxon>Elateroidea</taxon>
        <taxon>Elateridae</taxon>
        <taxon>Agrypninae</taxon>
        <taxon>Pyrophorini</taxon>
        <taxon>Ignelater</taxon>
    </lineage>
</organism>
<gene>
    <name evidence="3" type="ORF">ILUMI_09740</name>
</gene>
<dbReference type="Proteomes" id="UP000801492">
    <property type="component" value="Unassembled WGS sequence"/>
</dbReference>
<dbReference type="InterPro" id="IPR051632">
    <property type="entry name" value="Rho_GEF"/>
</dbReference>
<reference evidence="3" key="1">
    <citation type="submission" date="2019-08" db="EMBL/GenBank/DDBJ databases">
        <title>The genome of the North American firefly Photinus pyralis.</title>
        <authorList>
            <consortium name="Photinus pyralis genome working group"/>
            <person name="Fallon T.R."/>
            <person name="Sander Lower S.E."/>
            <person name="Weng J.-K."/>
        </authorList>
    </citation>
    <scope>NUCLEOTIDE SEQUENCE</scope>
    <source>
        <strain evidence="3">TRF0915ILg1</strain>
        <tissue evidence="3">Whole body</tissue>
    </source>
</reference>
<feature type="region of interest" description="Disordered" evidence="2">
    <location>
        <begin position="340"/>
        <end position="473"/>
    </location>
</feature>